<reference evidence="1" key="1">
    <citation type="submission" date="2018-06" db="EMBL/GenBank/DDBJ databases">
        <authorList>
            <person name="Zhirakovskaya E."/>
        </authorList>
    </citation>
    <scope>NUCLEOTIDE SEQUENCE</scope>
</reference>
<dbReference type="EMBL" id="UOEU01000800">
    <property type="protein sequence ID" value="VAW40505.1"/>
    <property type="molecule type" value="Genomic_DNA"/>
</dbReference>
<proteinExistence type="predicted"/>
<organism evidence="1">
    <name type="scientific">hydrothermal vent metagenome</name>
    <dbReference type="NCBI Taxonomy" id="652676"/>
    <lineage>
        <taxon>unclassified sequences</taxon>
        <taxon>metagenomes</taxon>
        <taxon>ecological metagenomes</taxon>
    </lineage>
</organism>
<gene>
    <name evidence="1" type="ORF">MNBD_CHLOROFLEXI01-3249</name>
</gene>
<accession>A0A3B0VA57</accession>
<feature type="non-terminal residue" evidence="1">
    <location>
        <position position="22"/>
    </location>
</feature>
<name>A0A3B0VA57_9ZZZZ</name>
<sequence length="22" mass="2762">MFTIQSLIDDAKCYQEVRQMRW</sequence>
<evidence type="ECO:0000313" key="1">
    <source>
        <dbReference type="EMBL" id="VAW40505.1"/>
    </source>
</evidence>
<dbReference type="AlphaFoldDB" id="A0A3B0VA57"/>
<protein>
    <submittedName>
        <fullName evidence="1">Uncharacterized protein</fullName>
    </submittedName>
</protein>